<evidence type="ECO:0000256" key="2">
    <source>
        <dbReference type="ARBA" id="ARBA00022801"/>
    </source>
</evidence>
<keyword evidence="4" id="KW-0275">Fatty acid biosynthesis</keyword>
<evidence type="ECO:0000313" key="5">
    <source>
        <dbReference type="EMBL" id="SON52768.1"/>
    </source>
</evidence>
<dbReference type="EMBL" id="LT960612">
    <property type="protein sequence ID" value="SON52768.1"/>
    <property type="molecule type" value="Genomic_DNA"/>
</dbReference>
<dbReference type="Proteomes" id="UP000235828">
    <property type="component" value="Chromosome B"/>
</dbReference>
<protein>
    <recommendedName>
        <fullName evidence="7">Acyl carrier protein phosphodiesterase</fullName>
    </recommendedName>
</protein>
<evidence type="ECO:0000313" key="6">
    <source>
        <dbReference type="Proteomes" id="UP000235828"/>
    </source>
</evidence>
<dbReference type="Pfam" id="PF04336">
    <property type="entry name" value="ACP_PD"/>
    <property type="match status" value="1"/>
</dbReference>
<keyword evidence="2" id="KW-0378">Hydrolase</keyword>
<dbReference type="GO" id="GO:0006633">
    <property type="term" value="P:fatty acid biosynthetic process"/>
    <property type="evidence" value="ECO:0007669"/>
    <property type="project" value="UniProtKB-KW"/>
</dbReference>
<reference evidence="5 6" key="1">
    <citation type="submission" date="2017-10" db="EMBL/GenBank/DDBJ databases">
        <authorList>
            <person name="Banno H."/>
            <person name="Chua N.-H."/>
        </authorList>
    </citation>
    <scope>NUCLEOTIDE SEQUENCE [LARGE SCALE GENOMIC DNA]</scope>
    <source>
        <strain evidence="5">Vibrio tapetis CECT4600</strain>
    </source>
</reference>
<dbReference type="PANTHER" id="PTHR38764">
    <property type="entry name" value="ACYL CARRIER PROTEIN PHOSPHODIESTERASE"/>
    <property type="match status" value="1"/>
</dbReference>
<keyword evidence="6" id="KW-1185">Reference proteome</keyword>
<accession>A0A2N8ZLJ4</accession>
<evidence type="ECO:0000256" key="1">
    <source>
        <dbReference type="ARBA" id="ARBA00022516"/>
    </source>
</evidence>
<dbReference type="RefSeq" id="WP_102524933.1">
    <property type="nucleotide sequence ID" value="NZ_LT960612.1"/>
</dbReference>
<dbReference type="KEGG" id="vta:B1157"/>
<dbReference type="PANTHER" id="PTHR38764:SF1">
    <property type="entry name" value="ACYL CARRIER PROTEIN PHOSPHODIESTERASE"/>
    <property type="match status" value="1"/>
</dbReference>
<organism evidence="5 6">
    <name type="scientific">Vibrio tapetis subsp. tapetis</name>
    <dbReference type="NCBI Taxonomy" id="1671868"/>
    <lineage>
        <taxon>Bacteria</taxon>
        <taxon>Pseudomonadati</taxon>
        <taxon>Pseudomonadota</taxon>
        <taxon>Gammaproteobacteria</taxon>
        <taxon>Vibrionales</taxon>
        <taxon>Vibrionaceae</taxon>
        <taxon>Vibrio</taxon>
    </lineage>
</organism>
<keyword evidence="4" id="KW-0276">Fatty acid metabolism</keyword>
<name>A0A2N8ZLJ4_9VIBR</name>
<proteinExistence type="predicted"/>
<dbReference type="PIRSF" id="PIRSF011489">
    <property type="entry name" value="DUF479"/>
    <property type="match status" value="1"/>
</dbReference>
<dbReference type="AlphaFoldDB" id="A0A2N8ZLJ4"/>
<sequence length="199" mass="23429">MNYLAHLHIAEHCQSSLLGNLLGDFVKGDPTHQFPDNIVAGIRLHRFVDSYTDSHDIVKRAKQFFPEQQKRFAGIALDMYWDHCLASRWNEYHSQSLAEFCHKAEQVTRLESEPITVELPAKYLEMTHHMWKGRWIESYANIENIAYALERMAVRRPKFTPLAECHHVLRARQPELQRLFSSFYDDLLRTVVTSKNFQK</sequence>
<dbReference type="OrthoDB" id="8442777at2"/>
<evidence type="ECO:0008006" key="7">
    <source>
        <dbReference type="Google" id="ProtNLM"/>
    </source>
</evidence>
<keyword evidence="1" id="KW-0444">Lipid biosynthesis</keyword>
<evidence type="ECO:0000256" key="4">
    <source>
        <dbReference type="ARBA" id="ARBA00023160"/>
    </source>
</evidence>
<evidence type="ECO:0000256" key="3">
    <source>
        <dbReference type="ARBA" id="ARBA00023098"/>
    </source>
</evidence>
<dbReference type="GO" id="GO:0008770">
    <property type="term" value="F:[acyl-carrier-protein] phosphodiesterase activity"/>
    <property type="evidence" value="ECO:0007669"/>
    <property type="project" value="InterPro"/>
</dbReference>
<dbReference type="InterPro" id="IPR007431">
    <property type="entry name" value="ACP_PD"/>
</dbReference>
<gene>
    <name evidence="5" type="ORF">VTAP4600_B1157</name>
</gene>
<keyword evidence="3" id="KW-0443">Lipid metabolism</keyword>